<comment type="caution">
    <text evidence="1">The sequence shown here is derived from an EMBL/GenBank/DDBJ whole genome shotgun (WGS) entry which is preliminary data.</text>
</comment>
<evidence type="ECO:0000313" key="1">
    <source>
        <dbReference type="EMBL" id="MED6224389.1"/>
    </source>
</evidence>
<organism evidence="1 2">
    <name type="scientific">Stylosanthes scabra</name>
    <dbReference type="NCBI Taxonomy" id="79078"/>
    <lineage>
        <taxon>Eukaryota</taxon>
        <taxon>Viridiplantae</taxon>
        <taxon>Streptophyta</taxon>
        <taxon>Embryophyta</taxon>
        <taxon>Tracheophyta</taxon>
        <taxon>Spermatophyta</taxon>
        <taxon>Magnoliopsida</taxon>
        <taxon>eudicotyledons</taxon>
        <taxon>Gunneridae</taxon>
        <taxon>Pentapetalae</taxon>
        <taxon>rosids</taxon>
        <taxon>fabids</taxon>
        <taxon>Fabales</taxon>
        <taxon>Fabaceae</taxon>
        <taxon>Papilionoideae</taxon>
        <taxon>50 kb inversion clade</taxon>
        <taxon>dalbergioids sensu lato</taxon>
        <taxon>Dalbergieae</taxon>
        <taxon>Pterocarpus clade</taxon>
        <taxon>Stylosanthes</taxon>
    </lineage>
</organism>
<evidence type="ECO:0008006" key="3">
    <source>
        <dbReference type="Google" id="ProtNLM"/>
    </source>
</evidence>
<dbReference type="EMBL" id="JASCZI010273180">
    <property type="protein sequence ID" value="MED6224389.1"/>
    <property type="molecule type" value="Genomic_DNA"/>
</dbReference>
<sequence>MGGFLGSHGELFLFNLNRLIVVLLLFSYLELPTSARSGRSLRIVSRLPSRAYIMLKLTSRHVLNEPERPLLASWVYLGPRLRIGPVVIWAASCRSHTRRLSSSSTFLVSQVDFIPLSNFAN</sequence>
<protein>
    <recommendedName>
        <fullName evidence="3">Secreted protein</fullName>
    </recommendedName>
</protein>
<reference evidence="1 2" key="1">
    <citation type="journal article" date="2023" name="Plants (Basel)">
        <title>Bridging the Gap: Combining Genomics and Transcriptomics Approaches to Understand Stylosanthes scabra, an Orphan Legume from the Brazilian Caatinga.</title>
        <authorList>
            <person name="Ferreira-Neto J.R.C."/>
            <person name="da Silva M.D."/>
            <person name="Binneck E."/>
            <person name="de Melo N.F."/>
            <person name="da Silva R.H."/>
            <person name="de Melo A.L.T.M."/>
            <person name="Pandolfi V."/>
            <person name="Bustamante F.O."/>
            <person name="Brasileiro-Vidal A.C."/>
            <person name="Benko-Iseppon A.M."/>
        </authorList>
    </citation>
    <scope>NUCLEOTIDE SEQUENCE [LARGE SCALE GENOMIC DNA]</scope>
    <source>
        <tissue evidence="1">Leaves</tissue>
    </source>
</reference>
<keyword evidence="2" id="KW-1185">Reference proteome</keyword>
<evidence type="ECO:0000313" key="2">
    <source>
        <dbReference type="Proteomes" id="UP001341840"/>
    </source>
</evidence>
<name>A0ABU6ZQY2_9FABA</name>
<accession>A0ABU6ZQY2</accession>
<dbReference type="Proteomes" id="UP001341840">
    <property type="component" value="Unassembled WGS sequence"/>
</dbReference>
<gene>
    <name evidence="1" type="ORF">PIB30_083457</name>
</gene>
<proteinExistence type="predicted"/>